<evidence type="ECO:0000313" key="1">
    <source>
        <dbReference type="EMBL" id="KKU63843.1"/>
    </source>
</evidence>
<organism evidence="1 2">
    <name type="scientific">Candidatus Amesbacteria bacterium GW2011_GWA1_47_16</name>
    <dbReference type="NCBI Taxonomy" id="1618353"/>
    <lineage>
        <taxon>Bacteria</taxon>
        <taxon>Candidatus Amesiibacteriota</taxon>
    </lineage>
</organism>
<comment type="caution">
    <text evidence="1">The sequence shown here is derived from an EMBL/GenBank/DDBJ whole genome shotgun (WGS) entry which is preliminary data.</text>
</comment>
<accession>A0A0G1UCJ5</accession>
<proteinExistence type="predicted"/>
<sequence length="263" mass="30180">MAAEGVRKFTARVDIIRSGEKGPLKRWGRMEYNYSVWSRLTPEMLDDFSLKPGLVGHGEIPGLAEVKVGRNFTDVKLFREELAEGTFITTGGPHKRQENIKWREQIDAVGIIAIALNRVGEYVEWQAEGRHDDFEVRVVNLKNRMPSRYPEKCSLGSRIDPLKFFWLNEVRRLESWIGWDPEFVRQEIGKLKEEEVEKTIKVLEVLKDSLGKGETLENIAFSGLFDESCFLASANRSVNPRRTSLAQIEAGILLESEKRKKDK</sequence>
<dbReference type="Proteomes" id="UP000034364">
    <property type="component" value="Unassembled WGS sequence"/>
</dbReference>
<dbReference type="EMBL" id="LCNV01000016">
    <property type="protein sequence ID" value="KKU63843.1"/>
    <property type="molecule type" value="Genomic_DNA"/>
</dbReference>
<reference evidence="1 2" key="1">
    <citation type="journal article" date="2015" name="Nature">
        <title>rRNA introns, odd ribosomes, and small enigmatic genomes across a large radiation of phyla.</title>
        <authorList>
            <person name="Brown C.T."/>
            <person name="Hug L.A."/>
            <person name="Thomas B.C."/>
            <person name="Sharon I."/>
            <person name="Castelle C.J."/>
            <person name="Singh A."/>
            <person name="Wilkins M.J."/>
            <person name="Williams K.H."/>
            <person name="Banfield J.F."/>
        </authorList>
    </citation>
    <scope>NUCLEOTIDE SEQUENCE [LARGE SCALE GENOMIC DNA]</scope>
</reference>
<gene>
    <name evidence="1" type="ORF">UX87_C0016G0004</name>
</gene>
<dbReference type="AlphaFoldDB" id="A0A0G1UCJ5"/>
<protein>
    <submittedName>
        <fullName evidence="1">Uncharacterized protein</fullName>
    </submittedName>
</protein>
<name>A0A0G1UCJ5_9BACT</name>
<evidence type="ECO:0000313" key="2">
    <source>
        <dbReference type="Proteomes" id="UP000034364"/>
    </source>
</evidence>